<name>A0A9D4PL39_RHISA</name>
<dbReference type="AlphaFoldDB" id="A0A9D4PL39"/>
<protein>
    <submittedName>
        <fullName evidence="1">Uncharacterized protein</fullName>
    </submittedName>
</protein>
<organism evidence="1 2">
    <name type="scientific">Rhipicephalus sanguineus</name>
    <name type="common">Brown dog tick</name>
    <name type="synonym">Ixodes sanguineus</name>
    <dbReference type="NCBI Taxonomy" id="34632"/>
    <lineage>
        <taxon>Eukaryota</taxon>
        <taxon>Metazoa</taxon>
        <taxon>Ecdysozoa</taxon>
        <taxon>Arthropoda</taxon>
        <taxon>Chelicerata</taxon>
        <taxon>Arachnida</taxon>
        <taxon>Acari</taxon>
        <taxon>Parasitiformes</taxon>
        <taxon>Ixodida</taxon>
        <taxon>Ixodoidea</taxon>
        <taxon>Ixodidae</taxon>
        <taxon>Rhipicephalinae</taxon>
        <taxon>Rhipicephalus</taxon>
        <taxon>Rhipicephalus</taxon>
    </lineage>
</organism>
<reference evidence="1" key="1">
    <citation type="journal article" date="2020" name="Cell">
        <title>Large-Scale Comparative Analyses of Tick Genomes Elucidate Their Genetic Diversity and Vector Capacities.</title>
        <authorList>
            <consortium name="Tick Genome and Microbiome Consortium (TIGMIC)"/>
            <person name="Jia N."/>
            <person name="Wang J."/>
            <person name="Shi W."/>
            <person name="Du L."/>
            <person name="Sun Y."/>
            <person name="Zhan W."/>
            <person name="Jiang J.F."/>
            <person name="Wang Q."/>
            <person name="Zhang B."/>
            <person name="Ji P."/>
            <person name="Bell-Sakyi L."/>
            <person name="Cui X.M."/>
            <person name="Yuan T.T."/>
            <person name="Jiang B.G."/>
            <person name="Yang W.F."/>
            <person name="Lam T.T."/>
            <person name="Chang Q.C."/>
            <person name="Ding S.J."/>
            <person name="Wang X.J."/>
            <person name="Zhu J.G."/>
            <person name="Ruan X.D."/>
            <person name="Zhao L."/>
            <person name="Wei J.T."/>
            <person name="Ye R.Z."/>
            <person name="Que T.C."/>
            <person name="Du C.H."/>
            <person name="Zhou Y.H."/>
            <person name="Cheng J.X."/>
            <person name="Dai P.F."/>
            <person name="Guo W.B."/>
            <person name="Han X.H."/>
            <person name="Huang E.J."/>
            <person name="Li L.F."/>
            <person name="Wei W."/>
            <person name="Gao Y.C."/>
            <person name="Liu J.Z."/>
            <person name="Shao H.Z."/>
            <person name="Wang X."/>
            <person name="Wang C.C."/>
            <person name="Yang T.C."/>
            <person name="Huo Q.B."/>
            <person name="Li W."/>
            <person name="Chen H.Y."/>
            <person name="Chen S.E."/>
            <person name="Zhou L.G."/>
            <person name="Ni X.B."/>
            <person name="Tian J.H."/>
            <person name="Sheng Y."/>
            <person name="Liu T."/>
            <person name="Pan Y.S."/>
            <person name="Xia L.Y."/>
            <person name="Li J."/>
            <person name="Zhao F."/>
            <person name="Cao W.C."/>
        </authorList>
    </citation>
    <scope>NUCLEOTIDE SEQUENCE</scope>
    <source>
        <strain evidence="1">Rsan-2018</strain>
    </source>
</reference>
<evidence type="ECO:0000313" key="1">
    <source>
        <dbReference type="EMBL" id="KAH7946569.1"/>
    </source>
</evidence>
<evidence type="ECO:0000313" key="2">
    <source>
        <dbReference type="Proteomes" id="UP000821837"/>
    </source>
</evidence>
<sequence length="137" mass="15220">MWRRKSLGRGEKEPSAFPSICSMVRFAIVTEMEAPIAVRLEPRGGARSRLYVACTLTGDEAKENLAMFTKFGDNGGLLYPSEKLFSFVDALEITFSMWFSYNELHSDSLEELSPRSAFASAADVQAAARRRLAATSR</sequence>
<gene>
    <name evidence="1" type="ORF">HPB52_001499</name>
</gene>
<accession>A0A9D4PL39</accession>
<comment type="caution">
    <text evidence="1">The sequence shown here is derived from an EMBL/GenBank/DDBJ whole genome shotgun (WGS) entry which is preliminary data.</text>
</comment>
<dbReference type="VEuPathDB" id="VectorBase:RSAN_033152"/>
<dbReference type="Proteomes" id="UP000821837">
    <property type="component" value="Chromosome 6"/>
</dbReference>
<reference evidence="1" key="2">
    <citation type="submission" date="2021-09" db="EMBL/GenBank/DDBJ databases">
        <authorList>
            <person name="Jia N."/>
            <person name="Wang J."/>
            <person name="Shi W."/>
            <person name="Du L."/>
            <person name="Sun Y."/>
            <person name="Zhan W."/>
            <person name="Jiang J."/>
            <person name="Wang Q."/>
            <person name="Zhang B."/>
            <person name="Ji P."/>
            <person name="Sakyi L.B."/>
            <person name="Cui X."/>
            <person name="Yuan T."/>
            <person name="Jiang B."/>
            <person name="Yang W."/>
            <person name="Lam T.T.-Y."/>
            <person name="Chang Q."/>
            <person name="Ding S."/>
            <person name="Wang X."/>
            <person name="Zhu J."/>
            <person name="Ruan X."/>
            <person name="Zhao L."/>
            <person name="Wei J."/>
            <person name="Que T."/>
            <person name="Du C."/>
            <person name="Cheng J."/>
            <person name="Dai P."/>
            <person name="Han X."/>
            <person name="Huang E."/>
            <person name="Gao Y."/>
            <person name="Liu J."/>
            <person name="Shao H."/>
            <person name="Ye R."/>
            <person name="Li L."/>
            <person name="Wei W."/>
            <person name="Wang X."/>
            <person name="Wang C."/>
            <person name="Huo Q."/>
            <person name="Li W."/>
            <person name="Guo W."/>
            <person name="Chen H."/>
            <person name="Chen S."/>
            <person name="Zhou L."/>
            <person name="Zhou L."/>
            <person name="Ni X."/>
            <person name="Tian J."/>
            <person name="Zhou Y."/>
            <person name="Sheng Y."/>
            <person name="Liu T."/>
            <person name="Pan Y."/>
            <person name="Xia L."/>
            <person name="Li J."/>
            <person name="Zhao F."/>
            <person name="Cao W."/>
        </authorList>
    </citation>
    <scope>NUCLEOTIDE SEQUENCE</scope>
    <source>
        <strain evidence="1">Rsan-2018</strain>
        <tissue evidence="1">Larvae</tissue>
    </source>
</reference>
<dbReference type="EMBL" id="JABSTV010001252">
    <property type="protein sequence ID" value="KAH7946569.1"/>
    <property type="molecule type" value="Genomic_DNA"/>
</dbReference>
<keyword evidence="2" id="KW-1185">Reference proteome</keyword>
<proteinExistence type="predicted"/>